<organism evidence="2 3">
    <name type="scientific">Nitrospira moscoviensis</name>
    <dbReference type="NCBI Taxonomy" id="42253"/>
    <lineage>
        <taxon>Bacteria</taxon>
        <taxon>Pseudomonadati</taxon>
        <taxon>Nitrospirota</taxon>
        <taxon>Nitrospiria</taxon>
        <taxon>Nitrospirales</taxon>
        <taxon>Nitrospiraceae</taxon>
        <taxon>Nitrospira</taxon>
    </lineage>
</organism>
<dbReference type="STRING" id="42253.NITMOv2_3059"/>
<dbReference type="EMBL" id="CP011801">
    <property type="protein sequence ID" value="ALA59458.1"/>
    <property type="molecule type" value="Genomic_DNA"/>
</dbReference>
<accession>A0A0K2GET2</accession>
<proteinExistence type="predicted"/>
<feature type="compositionally biased region" description="Acidic residues" evidence="1">
    <location>
        <begin position="240"/>
        <end position="252"/>
    </location>
</feature>
<reference evidence="2 3" key="1">
    <citation type="journal article" date="2015" name="Proc. Natl. Acad. Sci. U.S.A.">
        <title>Expanded metabolic versatility of ubiquitous nitrite-oxidizing bacteria from the genus Nitrospira.</title>
        <authorList>
            <person name="Koch H."/>
            <person name="Lucker S."/>
            <person name="Albertsen M."/>
            <person name="Kitzinger K."/>
            <person name="Herbold C."/>
            <person name="Spieck E."/>
            <person name="Nielsen P.H."/>
            <person name="Wagner M."/>
            <person name="Daims H."/>
        </authorList>
    </citation>
    <scope>NUCLEOTIDE SEQUENCE [LARGE SCALE GENOMIC DNA]</scope>
    <source>
        <strain evidence="2 3">NSP M-1</strain>
    </source>
</reference>
<evidence type="ECO:0000256" key="1">
    <source>
        <dbReference type="SAM" id="MobiDB-lite"/>
    </source>
</evidence>
<dbReference type="KEGG" id="nmv:NITMOv2_3059"/>
<evidence type="ECO:0000313" key="3">
    <source>
        <dbReference type="Proteomes" id="UP000069205"/>
    </source>
</evidence>
<name>A0A0K2GET2_NITMO</name>
<feature type="region of interest" description="Disordered" evidence="1">
    <location>
        <begin position="238"/>
        <end position="257"/>
    </location>
</feature>
<gene>
    <name evidence="2" type="ORF">NITMOv2_3059</name>
</gene>
<evidence type="ECO:0000313" key="2">
    <source>
        <dbReference type="EMBL" id="ALA59458.1"/>
    </source>
</evidence>
<keyword evidence="3" id="KW-1185">Reference proteome</keyword>
<dbReference type="PATRIC" id="fig|42253.5.peg.3016"/>
<sequence length="456" mass="50529">MECATCLADLYPPELIAEPAFDPEDTLPPLYDRYVLLPTDDEEVVVNFLGELHTAHLEQWARRDQERRLSGETRFADEDPKPEFPLIIKRSQRAGAPRFAVLPNGRRVLILDAHRVYFLCGIAGVLSLEEAKVRNHRRLGYRLCPGCQGKHLPPIAATTSEAGAVAVSQSPSETCPKCQAPKASSYIPDGPDHSRCLLCGRYDYYAAADQLTDEEMDLNEDAIASMLFAQGELEVTFPSSEDDLSEENVEGDPDSHLMDAQDGEDCVKGLDLHEEELADLLVHTSQDLADLGDRMHKPAFDLFLTSHPLRKKLIDLALRGVDHTESRMALWAAAGRILEVSPRSLSEEDSKAISEWLLTLSDEDLSLLAGDPDAHHPMLRHPSPAAFQPTDPLLLPLIKYFKEQLRRFRSKEAGCRLLSKDHGLSEEALRSVAVQCGMLPGTTPAPIRSSPQVYAA</sequence>
<dbReference type="AlphaFoldDB" id="A0A0K2GET2"/>
<dbReference type="Proteomes" id="UP000069205">
    <property type="component" value="Chromosome"/>
</dbReference>
<protein>
    <submittedName>
        <fullName evidence="2">Uncharacterized protein</fullName>
    </submittedName>
</protein>
<dbReference type="RefSeq" id="WP_053380462.1">
    <property type="nucleotide sequence ID" value="NZ_CP011801.1"/>
</dbReference>